<feature type="transmembrane region" description="Helical" evidence="1">
    <location>
        <begin position="48"/>
        <end position="64"/>
    </location>
</feature>
<dbReference type="EMBL" id="VUJV01000068">
    <property type="protein sequence ID" value="KAA1414559.1"/>
    <property type="molecule type" value="Genomic_DNA"/>
</dbReference>
<evidence type="ECO:0000313" key="3">
    <source>
        <dbReference type="Proteomes" id="UP000325003"/>
    </source>
</evidence>
<feature type="non-terminal residue" evidence="2">
    <location>
        <position position="65"/>
    </location>
</feature>
<dbReference type="Proteomes" id="UP000325003">
    <property type="component" value="Unassembled WGS sequence"/>
</dbReference>
<reference evidence="2 3" key="2">
    <citation type="submission" date="2019-09" db="EMBL/GenBank/DDBJ databases">
        <authorList>
            <person name="Jin C."/>
        </authorList>
    </citation>
    <scope>NUCLEOTIDE SEQUENCE [LARGE SCALE GENOMIC DNA]</scope>
    <source>
        <strain evidence="2 3">BN130099</strain>
    </source>
</reference>
<keyword evidence="3" id="KW-1185">Reference proteome</keyword>
<evidence type="ECO:0000256" key="1">
    <source>
        <dbReference type="SAM" id="Phobius"/>
    </source>
</evidence>
<keyword evidence="1" id="KW-1133">Transmembrane helix</keyword>
<keyword evidence="1" id="KW-0472">Membrane</keyword>
<protein>
    <submittedName>
        <fullName evidence="2">Uncharacterized protein</fullName>
    </submittedName>
</protein>
<comment type="caution">
    <text evidence="2">The sequence shown here is derived from an EMBL/GenBank/DDBJ whole genome shotgun (WGS) entry which is preliminary data.</text>
</comment>
<gene>
    <name evidence="2" type="ORF">F0U44_22290</name>
</gene>
<proteinExistence type="predicted"/>
<organism evidence="2 3">
    <name type="scientific">Nocardioides humilatus</name>
    <dbReference type="NCBI Taxonomy" id="2607660"/>
    <lineage>
        <taxon>Bacteria</taxon>
        <taxon>Bacillati</taxon>
        <taxon>Actinomycetota</taxon>
        <taxon>Actinomycetes</taxon>
        <taxon>Propionibacteriales</taxon>
        <taxon>Nocardioidaceae</taxon>
        <taxon>Nocardioides</taxon>
    </lineage>
</organism>
<evidence type="ECO:0000313" key="2">
    <source>
        <dbReference type="EMBL" id="KAA1414559.1"/>
    </source>
</evidence>
<sequence length="65" mass="6949">MEWQADLVIADEAPLGRLLAGDDPLLPKPGFVPEPHTVSVFTVAGEELGLIGAGLLMIWLGIVIW</sequence>
<keyword evidence="1" id="KW-0812">Transmembrane</keyword>
<dbReference type="AlphaFoldDB" id="A0A5B1L476"/>
<accession>A0A5B1L476</accession>
<name>A0A5B1L476_9ACTN</name>
<reference evidence="2 3" key="1">
    <citation type="submission" date="2019-09" db="EMBL/GenBank/DDBJ databases">
        <title>Nocardioides panacisoli sp. nov., isolated from the soil of a ginseng field.</title>
        <authorList>
            <person name="Cho C."/>
        </authorList>
    </citation>
    <scope>NUCLEOTIDE SEQUENCE [LARGE SCALE GENOMIC DNA]</scope>
    <source>
        <strain evidence="2 3">BN130099</strain>
    </source>
</reference>